<sequence>MWAQYLTIQEVNNLESDRFIKIFGNIVEHCLAAGIRILKHRPFKCIDDIVKAIDNYLDSLKDEEKIQILQLYPDSVSKLAGFSNSMLEFNTHQKIIDNSQRSSLRFEDKKRLKQLDKKYKEKHGFPFIICGKEGEDIEKLSAEIEARLMNDTQQEIEIALKEVKKICKLRIYEIVK</sequence>
<keyword evidence="6" id="KW-0456">Lyase</keyword>
<dbReference type="InterPro" id="IPR018020">
    <property type="entry name" value="OHCU_decarboxylase"/>
</dbReference>
<dbReference type="Proteomes" id="UP001566132">
    <property type="component" value="Unassembled WGS sequence"/>
</dbReference>
<comment type="pathway">
    <text evidence="2">Purine metabolism; urate degradation; (S)-allantoin from urate: step 3/3.</text>
</comment>
<organism evidence="8 9">
    <name type="scientific">Hypothenemus hampei</name>
    <name type="common">Coffee berry borer</name>
    <dbReference type="NCBI Taxonomy" id="57062"/>
    <lineage>
        <taxon>Eukaryota</taxon>
        <taxon>Metazoa</taxon>
        <taxon>Ecdysozoa</taxon>
        <taxon>Arthropoda</taxon>
        <taxon>Hexapoda</taxon>
        <taxon>Insecta</taxon>
        <taxon>Pterygota</taxon>
        <taxon>Neoptera</taxon>
        <taxon>Endopterygota</taxon>
        <taxon>Coleoptera</taxon>
        <taxon>Polyphaga</taxon>
        <taxon>Cucujiformia</taxon>
        <taxon>Curculionidae</taxon>
        <taxon>Scolytinae</taxon>
        <taxon>Hypothenemus</taxon>
    </lineage>
</organism>
<dbReference type="EC" id="4.1.1.97" evidence="3"/>
<evidence type="ECO:0000313" key="9">
    <source>
        <dbReference type="Proteomes" id="UP001566132"/>
    </source>
</evidence>
<gene>
    <name evidence="8" type="ORF">ABEB36_013820</name>
</gene>
<reference evidence="8 9" key="1">
    <citation type="submission" date="2024-05" db="EMBL/GenBank/DDBJ databases">
        <title>Genetic variation in Jamaican populations of the coffee berry borer (Hypothenemus hampei).</title>
        <authorList>
            <person name="Errbii M."/>
            <person name="Myrie A."/>
        </authorList>
    </citation>
    <scope>NUCLEOTIDE SEQUENCE [LARGE SCALE GENOMIC DNA]</scope>
    <source>
        <strain evidence="8">JA-Hopewell-2020-01-JO</strain>
        <tissue evidence="8">Whole body</tissue>
    </source>
</reference>
<accession>A0ABD1E5C8</accession>
<evidence type="ECO:0000259" key="7">
    <source>
        <dbReference type="Pfam" id="PF09349"/>
    </source>
</evidence>
<protein>
    <recommendedName>
        <fullName evidence="3">2-oxo-4-hydroxy-4-carboxy-5-ureidoimidazoline decarboxylase</fullName>
        <ecNumber evidence="3">4.1.1.97</ecNumber>
    </recommendedName>
</protein>
<dbReference type="InterPro" id="IPR036778">
    <property type="entry name" value="OHCU_decarboxylase_sf"/>
</dbReference>
<dbReference type="Pfam" id="PF09349">
    <property type="entry name" value="OHCU_decarbox"/>
    <property type="match status" value="1"/>
</dbReference>
<keyword evidence="9" id="KW-1185">Reference proteome</keyword>
<evidence type="ECO:0000256" key="4">
    <source>
        <dbReference type="ARBA" id="ARBA00022631"/>
    </source>
</evidence>
<evidence type="ECO:0000256" key="5">
    <source>
        <dbReference type="ARBA" id="ARBA00022793"/>
    </source>
</evidence>
<evidence type="ECO:0000256" key="6">
    <source>
        <dbReference type="ARBA" id="ARBA00023239"/>
    </source>
</evidence>
<feature type="domain" description="Oxo-4-hydroxy-4-carboxy-5-ureidoimidazoline decarboxylase" evidence="7">
    <location>
        <begin position="12"/>
        <end position="171"/>
    </location>
</feature>
<dbReference type="SUPFAM" id="SSF158694">
    <property type="entry name" value="UraD-Like"/>
    <property type="match status" value="1"/>
</dbReference>
<comment type="caution">
    <text evidence="8">The sequence shown here is derived from an EMBL/GenBank/DDBJ whole genome shotgun (WGS) entry which is preliminary data.</text>
</comment>
<evidence type="ECO:0000256" key="3">
    <source>
        <dbReference type="ARBA" id="ARBA00012257"/>
    </source>
</evidence>
<dbReference type="GO" id="GO:0051997">
    <property type="term" value="F:2-oxo-4-hydroxy-4-carboxy-5-ureidoimidazoline decarboxylase activity"/>
    <property type="evidence" value="ECO:0007669"/>
    <property type="project" value="UniProtKB-EC"/>
</dbReference>
<dbReference type="GO" id="GO:0006144">
    <property type="term" value="P:purine nucleobase metabolic process"/>
    <property type="evidence" value="ECO:0007669"/>
    <property type="project" value="UniProtKB-KW"/>
</dbReference>
<comment type="catalytic activity">
    <reaction evidence="1">
        <text>5-hydroxy-2-oxo-4-ureido-2,5-dihydro-1H-imidazole-5-carboxylate + H(+) = (S)-allantoin + CO2</text>
        <dbReference type="Rhea" id="RHEA:26301"/>
        <dbReference type="ChEBI" id="CHEBI:15378"/>
        <dbReference type="ChEBI" id="CHEBI:15678"/>
        <dbReference type="ChEBI" id="CHEBI:16526"/>
        <dbReference type="ChEBI" id="CHEBI:58639"/>
        <dbReference type="EC" id="4.1.1.97"/>
    </reaction>
</comment>
<proteinExistence type="predicted"/>
<dbReference type="PANTHER" id="PTHR43466:SF1">
    <property type="entry name" value="2-OXO-4-HYDROXY-4-CARBOXY-5-UREIDOIMIDAZOLINE DECARBOXYLASE-RELATED"/>
    <property type="match status" value="1"/>
</dbReference>
<dbReference type="AlphaFoldDB" id="A0ABD1E5C8"/>
<evidence type="ECO:0000313" key="8">
    <source>
        <dbReference type="EMBL" id="KAL1489892.1"/>
    </source>
</evidence>
<dbReference type="PANTHER" id="PTHR43466">
    <property type="entry name" value="2-OXO-4-HYDROXY-4-CARBOXY-5-UREIDOIMIDAZOLINE DECARBOXYLASE-RELATED"/>
    <property type="match status" value="1"/>
</dbReference>
<dbReference type="EMBL" id="JBDJPC010000011">
    <property type="protein sequence ID" value="KAL1489892.1"/>
    <property type="molecule type" value="Genomic_DNA"/>
</dbReference>
<evidence type="ECO:0000256" key="2">
    <source>
        <dbReference type="ARBA" id="ARBA00004754"/>
    </source>
</evidence>
<evidence type="ECO:0000256" key="1">
    <source>
        <dbReference type="ARBA" id="ARBA00001163"/>
    </source>
</evidence>
<name>A0ABD1E5C8_HYPHA</name>
<dbReference type="Gene3D" id="1.10.3330.10">
    <property type="entry name" value="Oxo-4-hydroxy-4-carboxy-5-ureidoimidazoline decarboxylase"/>
    <property type="match status" value="1"/>
</dbReference>
<keyword evidence="4" id="KW-0659">Purine metabolism</keyword>
<keyword evidence="5" id="KW-0210">Decarboxylase</keyword>